<dbReference type="Pfam" id="PF07776">
    <property type="entry name" value="zf-AD"/>
    <property type="match status" value="1"/>
</dbReference>
<dbReference type="Proteomes" id="UP000183832">
    <property type="component" value="Unassembled WGS sequence"/>
</dbReference>
<evidence type="ECO:0000313" key="3">
    <source>
        <dbReference type="Proteomes" id="UP000183832"/>
    </source>
</evidence>
<dbReference type="Gene3D" id="3.40.1800.20">
    <property type="match status" value="1"/>
</dbReference>
<dbReference type="SMART" id="SM00868">
    <property type="entry name" value="zf-AD"/>
    <property type="match status" value="1"/>
</dbReference>
<evidence type="ECO:0000259" key="1">
    <source>
        <dbReference type="SMART" id="SM00868"/>
    </source>
</evidence>
<dbReference type="GO" id="GO:0005634">
    <property type="term" value="C:nucleus"/>
    <property type="evidence" value="ECO:0007669"/>
    <property type="project" value="InterPro"/>
</dbReference>
<gene>
    <name evidence="2" type="ORF">CLUMA_CG008365</name>
</gene>
<proteinExistence type="predicted"/>
<name>A0A1J1I8X5_9DIPT</name>
<feature type="domain" description="ZAD" evidence="1">
    <location>
        <begin position="3"/>
        <end position="89"/>
    </location>
</feature>
<evidence type="ECO:0000313" key="2">
    <source>
        <dbReference type="EMBL" id="CRK94873.1"/>
    </source>
</evidence>
<sequence>MEQCNLCSEDRDSDDLIEVKGSFVKLKTGIVEFLHAMLNVFCENKLDNIKQICRECKDQIVTFYNFKEKVKENLPAKNVSRNQELLQHVEDFLCGKSEEMKMIKSETTLTITPVNDAKQ</sequence>
<dbReference type="InterPro" id="IPR012934">
    <property type="entry name" value="Znf_AD"/>
</dbReference>
<organism evidence="2 3">
    <name type="scientific">Clunio marinus</name>
    <dbReference type="NCBI Taxonomy" id="568069"/>
    <lineage>
        <taxon>Eukaryota</taxon>
        <taxon>Metazoa</taxon>
        <taxon>Ecdysozoa</taxon>
        <taxon>Arthropoda</taxon>
        <taxon>Hexapoda</taxon>
        <taxon>Insecta</taxon>
        <taxon>Pterygota</taxon>
        <taxon>Neoptera</taxon>
        <taxon>Endopterygota</taxon>
        <taxon>Diptera</taxon>
        <taxon>Nematocera</taxon>
        <taxon>Chironomoidea</taxon>
        <taxon>Chironomidae</taxon>
        <taxon>Clunio</taxon>
    </lineage>
</organism>
<keyword evidence="3" id="KW-1185">Reference proteome</keyword>
<protein>
    <submittedName>
        <fullName evidence="2">CLUMA_CG008365, isoform A</fullName>
    </submittedName>
</protein>
<dbReference type="AlphaFoldDB" id="A0A1J1I8X5"/>
<dbReference type="GO" id="GO:0008270">
    <property type="term" value="F:zinc ion binding"/>
    <property type="evidence" value="ECO:0007669"/>
    <property type="project" value="InterPro"/>
</dbReference>
<accession>A0A1J1I8X5</accession>
<dbReference type="EMBL" id="CVRI01000040">
    <property type="protein sequence ID" value="CRK94873.1"/>
    <property type="molecule type" value="Genomic_DNA"/>
</dbReference>
<reference evidence="2 3" key="1">
    <citation type="submission" date="2015-04" db="EMBL/GenBank/DDBJ databases">
        <authorList>
            <person name="Syromyatnikov M.Y."/>
            <person name="Popov V.N."/>
        </authorList>
    </citation>
    <scope>NUCLEOTIDE SEQUENCE [LARGE SCALE GENOMIC DNA]</scope>
</reference>